<gene>
    <name evidence="4" type="ORF">ACFY35_27370</name>
</gene>
<keyword evidence="2" id="KW-0472">Membrane</keyword>
<evidence type="ECO:0000256" key="2">
    <source>
        <dbReference type="SAM" id="Phobius"/>
    </source>
</evidence>
<evidence type="ECO:0000256" key="3">
    <source>
        <dbReference type="SAM" id="SignalP"/>
    </source>
</evidence>
<feature type="compositionally biased region" description="Low complexity" evidence="1">
    <location>
        <begin position="76"/>
        <end position="121"/>
    </location>
</feature>
<protein>
    <submittedName>
        <fullName evidence="4">LPXTG cell wall anchor domain-containing protein</fullName>
    </submittedName>
</protein>
<accession>A0ABW6WIP5</accession>
<organism evidence="4 5">
    <name type="scientific">Paractinoplanes globisporus</name>
    <dbReference type="NCBI Taxonomy" id="113565"/>
    <lineage>
        <taxon>Bacteria</taxon>
        <taxon>Bacillati</taxon>
        <taxon>Actinomycetota</taxon>
        <taxon>Actinomycetes</taxon>
        <taxon>Micromonosporales</taxon>
        <taxon>Micromonosporaceae</taxon>
        <taxon>Paractinoplanes</taxon>
    </lineage>
</organism>
<dbReference type="RefSeq" id="WP_157296063.1">
    <property type="nucleotide sequence ID" value="NZ_JBIAZU010000005.1"/>
</dbReference>
<feature type="compositionally biased region" description="Low complexity" evidence="1">
    <location>
        <begin position="58"/>
        <end position="67"/>
    </location>
</feature>
<keyword evidence="2" id="KW-0812">Transmembrane</keyword>
<dbReference type="PROSITE" id="PS51318">
    <property type="entry name" value="TAT"/>
    <property type="match status" value="1"/>
</dbReference>
<dbReference type="InterPro" id="IPR006311">
    <property type="entry name" value="TAT_signal"/>
</dbReference>
<dbReference type="EMBL" id="JBIAZU010000005">
    <property type="protein sequence ID" value="MFF5293169.1"/>
    <property type="molecule type" value="Genomic_DNA"/>
</dbReference>
<reference evidence="4 5" key="1">
    <citation type="submission" date="2024-10" db="EMBL/GenBank/DDBJ databases">
        <title>The Natural Products Discovery Center: Release of the First 8490 Sequenced Strains for Exploring Actinobacteria Biosynthetic Diversity.</title>
        <authorList>
            <person name="Kalkreuter E."/>
            <person name="Kautsar S.A."/>
            <person name="Yang D."/>
            <person name="Bader C.D."/>
            <person name="Teijaro C.N."/>
            <person name="Fluegel L."/>
            <person name="Davis C.M."/>
            <person name="Simpson J.R."/>
            <person name="Lauterbach L."/>
            <person name="Steele A.D."/>
            <person name="Gui C."/>
            <person name="Meng S."/>
            <person name="Li G."/>
            <person name="Viehrig K."/>
            <person name="Ye F."/>
            <person name="Su P."/>
            <person name="Kiefer A.F."/>
            <person name="Nichols A."/>
            <person name="Cepeda A.J."/>
            <person name="Yan W."/>
            <person name="Fan B."/>
            <person name="Jiang Y."/>
            <person name="Adhikari A."/>
            <person name="Zheng C.-J."/>
            <person name="Schuster L."/>
            <person name="Cowan T.M."/>
            <person name="Smanski M.J."/>
            <person name="Chevrette M.G."/>
            <person name="De Carvalho L.P.S."/>
            <person name="Shen B."/>
        </authorList>
    </citation>
    <scope>NUCLEOTIDE SEQUENCE [LARGE SCALE GENOMIC DNA]</scope>
    <source>
        <strain evidence="4 5">NPDC000087</strain>
    </source>
</reference>
<keyword evidence="2" id="KW-1133">Transmembrane helix</keyword>
<feature type="transmembrane region" description="Helical" evidence="2">
    <location>
        <begin position="151"/>
        <end position="170"/>
    </location>
</feature>
<evidence type="ECO:0000313" key="4">
    <source>
        <dbReference type="EMBL" id="MFF5293169.1"/>
    </source>
</evidence>
<feature type="signal peptide" evidence="3">
    <location>
        <begin position="1"/>
        <end position="27"/>
    </location>
</feature>
<feature type="chain" id="PRO_5045812708" evidence="3">
    <location>
        <begin position="28"/>
        <end position="176"/>
    </location>
</feature>
<keyword evidence="5" id="KW-1185">Reference proteome</keyword>
<comment type="caution">
    <text evidence="4">The sequence shown here is derived from an EMBL/GenBank/DDBJ whole genome shotgun (WGS) entry which is preliminary data.</text>
</comment>
<name>A0ABW6WIP5_9ACTN</name>
<dbReference type="Proteomes" id="UP001602245">
    <property type="component" value="Unassembled WGS sequence"/>
</dbReference>
<evidence type="ECO:0000313" key="5">
    <source>
        <dbReference type="Proteomes" id="UP001602245"/>
    </source>
</evidence>
<evidence type="ECO:0000256" key="1">
    <source>
        <dbReference type="SAM" id="MobiDB-lite"/>
    </source>
</evidence>
<keyword evidence="3" id="KW-0732">Signal</keyword>
<proteinExistence type="predicted"/>
<feature type="region of interest" description="Disordered" evidence="1">
    <location>
        <begin position="54"/>
        <end position="136"/>
    </location>
</feature>
<sequence>MSATRRILVAGLPAAAALALAASPALATVDHPARPAATATPCAQTQRDNCDYGGTATGAGTTTPSGGHTRGHGGYATTPTTPATTPATTSPTSPAPSTTTPSAHVATVPTTSTATTPSTSVQGATPAPSSSTGGGVSAGHALPVTGAPASAIISLGALMVAGGAASVWYTRRRRSA</sequence>
<dbReference type="NCBIfam" id="TIGR01167">
    <property type="entry name" value="LPXTG_anchor"/>
    <property type="match status" value="1"/>
</dbReference>